<dbReference type="SMART" id="SM00558">
    <property type="entry name" value="JmjC"/>
    <property type="match status" value="1"/>
</dbReference>
<dbReference type="SUPFAM" id="SSF51197">
    <property type="entry name" value="Clavaminate synthase-like"/>
    <property type="match status" value="1"/>
</dbReference>
<evidence type="ECO:0000313" key="5">
    <source>
        <dbReference type="Proteomes" id="UP001465755"/>
    </source>
</evidence>
<evidence type="ECO:0000256" key="2">
    <source>
        <dbReference type="SAM" id="MobiDB-lite"/>
    </source>
</evidence>
<accession>A0AAW1P258</accession>
<dbReference type="InterPro" id="IPR003347">
    <property type="entry name" value="JmjC_dom"/>
</dbReference>
<keyword evidence="5" id="KW-1185">Reference proteome</keyword>
<dbReference type="Proteomes" id="UP001465755">
    <property type="component" value="Unassembled WGS sequence"/>
</dbReference>
<dbReference type="InterPro" id="IPR014710">
    <property type="entry name" value="RmlC-like_jellyroll"/>
</dbReference>
<comment type="similarity">
    <text evidence="1">Belongs to the JARID1 histone demethylase family.</text>
</comment>
<feature type="domain" description="JmjC" evidence="3">
    <location>
        <begin position="659"/>
        <end position="832"/>
    </location>
</feature>
<proteinExistence type="inferred from homology"/>
<dbReference type="InterPro" id="IPR041667">
    <property type="entry name" value="Cupin_8"/>
</dbReference>
<feature type="region of interest" description="Disordered" evidence="2">
    <location>
        <begin position="311"/>
        <end position="349"/>
    </location>
</feature>
<dbReference type="PANTHER" id="PTHR12461:SF105">
    <property type="entry name" value="HYPOXIA-INDUCIBLE FACTOR 1-ALPHA INHIBITOR"/>
    <property type="match status" value="1"/>
</dbReference>
<evidence type="ECO:0000256" key="1">
    <source>
        <dbReference type="ARBA" id="ARBA00006801"/>
    </source>
</evidence>
<feature type="compositionally biased region" description="Basic and acidic residues" evidence="2">
    <location>
        <begin position="318"/>
        <end position="328"/>
    </location>
</feature>
<reference evidence="4 5" key="1">
    <citation type="journal article" date="2024" name="Nat. Commun.">
        <title>Phylogenomics reveals the evolutionary origins of lichenization in chlorophyte algae.</title>
        <authorList>
            <person name="Puginier C."/>
            <person name="Libourel C."/>
            <person name="Otte J."/>
            <person name="Skaloud P."/>
            <person name="Haon M."/>
            <person name="Grisel S."/>
            <person name="Petersen M."/>
            <person name="Berrin J.G."/>
            <person name="Delaux P.M."/>
            <person name="Dal Grande F."/>
            <person name="Keller J."/>
        </authorList>
    </citation>
    <scope>NUCLEOTIDE SEQUENCE [LARGE SCALE GENOMIC DNA]</scope>
    <source>
        <strain evidence="4 5">SAG 2036</strain>
    </source>
</reference>
<feature type="compositionally biased region" description="Basic and acidic residues" evidence="2">
    <location>
        <begin position="466"/>
        <end position="478"/>
    </location>
</feature>
<protein>
    <recommendedName>
        <fullName evidence="3">JmjC domain-containing protein</fullName>
    </recommendedName>
</protein>
<feature type="region of interest" description="Disordered" evidence="2">
    <location>
        <begin position="209"/>
        <end position="292"/>
    </location>
</feature>
<sequence>MAPFPETCTAVLPLSAQAYFLERDSAPFRALMCEVLDLGEVEWTDSWKEGNKYYHRLVTRPDYERWVPKIGRKYVQPKDLDFYDTIEYDPEQLKAPPYRLPCTSSLELLGEKLEARRTIVIDAIDDTHCRHSVEGDVRVRIFGIGRLAENGVIDSTVKTFRALPNVLERYLEVRQQMLQTESGRAALMEGRPPNMEQIDQHIFKGLQAPYSMAGSDGPSAHGSVDEDGSEDDDDDDVDSRSSAEGAPPTSGGPAKDKLASERSMQRQETLFHEPSATAGGDSLPKAGEKGRALQRSETIYYDVGEEILDEDAMWVPEEADRSRPDAPEKAQNLQSTREALAKDRKRLRSKMRKLRQRSRDFLAAELGIDMSRKSSATPAQREEDLEKGMEMEKWNDQRKHWKEFWRGAKVAAAPVPSFSGRLLQLITFGGATGWLNVHRRGESVGEDVSAQPSEESFTGDTPAADAVDRSSESASSMERKSSRQNFVLCDILTDSVIPPNLEPARVFSDIQGSVRSFDWTEEAERTAACQLIEEHASCSGTGLTEPVLLRGAVAHWPALQRWNLDWLARTLHNLWVVVRCAPSLRFTFMEPRLMPLYLKLFPATKAQSVMARMLLSEFAVRSQRNSPLAPLVYHRDAKDQGRRGTDESSAANAESGRHCVSEYYYMQTPLPKALEKDCDLAGAPFGLLHQPGREAQADMMPSQAARIWMSPMGAVSPLHFDSTTSFLTQISGRKRLLFFPPGDLPALKPYPNWHILRRRLRFDPAQPPDRHRFPAACKLKALEAVLEPGDVLLFPALWAHYTESLTWSLSLTWRFLHRGQRPAKYSPWRKLWSRWQWRT</sequence>
<feature type="compositionally biased region" description="Basic and acidic residues" evidence="2">
    <location>
        <begin position="254"/>
        <end position="271"/>
    </location>
</feature>
<gene>
    <name evidence="4" type="ORF">WJX73_007729</name>
</gene>
<dbReference type="AlphaFoldDB" id="A0AAW1P258"/>
<dbReference type="PANTHER" id="PTHR12461">
    <property type="entry name" value="HYPOXIA-INDUCIBLE FACTOR 1 ALPHA INHIBITOR-RELATED"/>
    <property type="match status" value="1"/>
</dbReference>
<feature type="compositionally biased region" description="Basic and acidic residues" evidence="2">
    <location>
        <begin position="633"/>
        <end position="646"/>
    </location>
</feature>
<dbReference type="Pfam" id="PF13621">
    <property type="entry name" value="Cupin_8"/>
    <property type="match status" value="1"/>
</dbReference>
<feature type="region of interest" description="Disordered" evidence="2">
    <location>
        <begin position="445"/>
        <end position="478"/>
    </location>
</feature>
<organism evidence="4 5">
    <name type="scientific">Symbiochloris irregularis</name>
    <dbReference type="NCBI Taxonomy" id="706552"/>
    <lineage>
        <taxon>Eukaryota</taxon>
        <taxon>Viridiplantae</taxon>
        <taxon>Chlorophyta</taxon>
        <taxon>core chlorophytes</taxon>
        <taxon>Trebouxiophyceae</taxon>
        <taxon>Trebouxiales</taxon>
        <taxon>Trebouxiaceae</taxon>
        <taxon>Symbiochloris</taxon>
    </lineage>
</organism>
<feature type="compositionally biased region" description="Polar residues" evidence="2">
    <location>
        <begin position="450"/>
        <end position="459"/>
    </location>
</feature>
<evidence type="ECO:0000313" key="4">
    <source>
        <dbReference type="EMBL" id="KAK9802696.1"/>
    </source>
</evidence>
<evidence type="ECO:0000259" key="3">
    <source>
        <dbReference type="PROSITE" id="PS51184"/>
    </source>
</evidence>
<feature type="compositionally biased region" description="Acidic residues" evidence="2">
    <location>
        <begin position="225"/>
        <end position="237"/>
    </location>
</feature>
<dbReference type="PROSITE" id="PS51184">
    <property type="entry name" value="JMJC"/>
    <property type="match status" value="1"/>
</dbReference>
<name>A0AAW1P258_9CHLO</name>
<comment type="caution">
    <text evidence="4">The sequence shown here is derived from an EMBL/GenBank/DDBJ whole genome shotgun (WGS) entry which is preliminary data.</text>
</comment>
<dbReference type="Gene3D" id="2.60.120.10">
    <property type="entry name" value="Jelly Rolls"/>
    <property type="match status" value="1"/>
</dbReference>
<feature type="region of interest" description="Disordered" evidence="2">
    <location>
        <begin position="631"/>
        <end position="653"/>
    </location>
</feature>
<dbReference type="EMBL" id="JALJOQ010000069">
    <property type="protein sequence ID" value="KAK9802696.1"/>
    <property type="molecule type" value="Genomic_DNA"/>
</dbReference>